<organism evidence="2 3">
    <name type="scientific">Angomonas deanei</name>
    <dbReference type="NCBI Taxonomy" id="59799"/>
    <lineage>
        <taxon>Eukaryota</taxon>
        <taxon>Discoba</taxon>
        <taxon>Euglenozoa</taxon>
        <taxon>Kinetoplastea</taxon>
        <taxon>Metakinetoplastina</taxon>
        <taxon>Trypanosomatida</taxon>
        <taxon>Trypanosomatidae</taxon>
        <taxon>Strigomonadinae</taxon>
        <taxon>Angomonas</taxon>
    </lineage>
</organism>
<dbReference type="AlphaFoldDB" id="A0A7G2C8K2"/>
<feature type="compositionally biased region" description="Basic and acidic residues" evidence="1">
    <location>
        <begin position="104"/>
        <end position="117"/>
    </location>
</feature>
<keyword evidence="3" id="KW-1185">Reference proteome</keyword>
<feature type="compositionally biased region" description="Low complexity" evidence="1">
    <location>
        <begin position="50"/>
        <end position="61"/>
    </location>
</feature>
<accession>A0A7G2C8K2</accession>
<dbReference type="EMBL" id="LR877148">
    <property type="protein sequence ID" value="CAD2215147.1"/>
    <property type="molecule type" value="Genomic_DNA"/>
</dbReference>
<evidence type="ECO:0000256" key="1">
    <source>
        <dbReference type="SAM" id="MobiDB-lite"/>
    </source>
</evidence>
<feature type="compositionally biased region" description="Basic and acidic residues" evidence="1">
    <location>
        <begin position="1"/>
        <end position="27"/>
    </location>
</feature>
<reference evidence="2 3" key="1">
    <citation type="submission" date="2020-08" db="EMBL/GenBank/DDBJ databases">
        <authorList>
            <person name="Newling K."/>
            <person name="Davey J."/>
            <person name="Forrester S."/>
        </authorList>
    </citation>
    <scope>NUCLEOTIDE SEQUENCE [LARGE SCALE GENOMIC DNA]</scope>
    <source>
        <strain evidence="3">Crithidia deanei Carvalho (ATCC PRA-265)</strain>
    </source>
</reference>
<dbReference type="VEuPathDB" id="TriTrypDB:ADEAN_000260000"/>
<sequence>MKVVVEEDTKDFSKTPEKQTKKKETGKGKSPSHSGTKRKRIPEEEERAPSSSTEAYSASTSVHSSQLGTPREEPQEEEITEAKVSKAMLAKLRAKRALKNNNNAKKDATESAKKSGGEGETESEGGVQEKVTNR</sequence>
<evidence type="ECO:0000313" key="2">
    <source>
        <dbReference type="EMBL" id="CAD2215147.1"/>
    </source>
</evidence>
<proteinExistence type="predicted"/>
<name>A0A7G2C8K2_9TRYP</name>
<dbReference type="Proteomes" id="UP000515908">
    <property type="component" value="Chromosome 04"/>
</dbReference>
<protein>
    <submittedName>
        <fullName evidence="2">Uncharacterized protein</fullName>
    </submittedName>
</protein>
<feature type="region of interest" description="Disordered" evidence="1">
    <location>
        <begin position="1"/>
        <end position="81"/>
    </location>
</feature>
<gene>
    <name evidence="2" type="ORF">ADEAN_000260000</name>
</gene>
<evidence type="ECO:0000313" key="3">
    <source>
        <dbReference type="Proteomes" id="UP000515908"/>
    </source>
</evidence>
<feature type="region of interest" description="Disordered" evidence="1">
    <location>
        <begin position="93"/>
        <end position="134"/>
    </location>
</feature>